<gene>
    <name evidence="1" type="ORF">TU86_13605</name>
</gene>
<proteinExistence type="predicted"/>
<dbReference type="Proteomes" id="UP000036325">
    <property type="component" value="Unassembled WGS sequence"/>
</dbReference>
<dbReference type="STRING" id="1608994.TU86_13605"/>
<organism evidence="1 2">
    <name type="scientific">Pseudomonas weihenstephanensis</name>
    <dbReference type="NCBI Taxonomy" id="1608994"/>
    <lineage>
        <taxon>Bacteria</taxon>
        <taxon>Pseudomonadati</taxon>
        <taxon>Pseudomonadota</taxon>
        <taxon>Gammaproteobacteria</taxon>
        <taxon>Pseudomonadales</taxon>
        <taxon>Pseudomonadaceae</taxon>
        <taxon>Pseudomonas</taxon>
    </lineage>
</organism>
<dbReference type="PATRIC" id="fig|1608994.3.peg.3375"/>
<dbReference type="Pfam" id="PF10945">
    <property type="entry name" value="CBP_BcsR"/>
    <property type="match status" value="1"/>
</dbReference>
<accession>A0A0J6IER5</accession>
<sequence length="84" mass="9225">MAALPTAFQISADILSRTARADDIARLKSMMDLPTLGYVDVSAQMELMQALERWPLLAHLEAQRLVLPANSPALALQAHPETTR</sequence>
<protein>
    <recommendedName>
        <fullName evidence="3">Cellulose biosynthesis protein BcsR</fullName>
    </recommendedName>
</protein>
<dbReference type="AlphaFoldDB" id="A0A0J6IER5"/>
<dbReference type="InterPro" id="IPR024487">
    <property type="entry name" value="CBP_BcsR"/>
</dbReference>
<dbReference type="EMBL" id="JYLF01000005">
    <property type="protein sequence ID" value="KMN13120.1"/>
    <property type="molecule type" value="Genomic_DNA"/>
</dbReference>
<evidence type="ECO:0000313" key="2">
    <source>
        <dbReference type="Proteomes" id="UP000036325"/>
    </source>
</evidence>
<dbReference type="OrthoDB" id="6988851at2"/>
<dbReference type="RefSeq" id="WP_048364845.1">
    <property type="nucleotide sequence ID" value="NZ_JYLF01000005.1"/>
</dbReference>
<dbReference type="NCBIfam" id="NF040717">
    <property type="entry name" value="BcsR_only"/>
    <property type="match status" value="1"/>
</dbReference>
<reference evidence="1 2" key="1">
    <citation type="submission" date="2015-02" db="EMBL/GenBank/DDBJ databases">
        <title>Pseudomonas helleri sp. nov. and Pseudomonas weihenstephanensis sp. nov., isolated from raw cows milk.</title>
        <authorList>
            <person name="von Neubeck M."/>
            <person name="Huptas C."/>
            <person name="Wenning M."/>
            <person name="Scherer S."/>
        </authorList>
    </citation>
    <scope>NUCLEOTIDE SEQUENCE [LARGE SCALE GENOMIC DNA]</scope>
    <source>
        <strain evidence="1 2">DSM 29166</strain>
    </source>
</reference>
<evidence type="ECO:0000313" key="1">
    <source>
        <dbReference type="EMBL" id="KMN13120.1"/>
    </source>
</evidence>
<evidence type="ECO:0008006" key="3">
    <source>
        <dbReference type="Google" id="ProtNLM"/>
    </source>
</evidence>
<name>A0A0J6IER5_9PSED</name>
<comment type="caution">
    <text evidence="1">The sequence shown here is derived from an EMBL/GenBank/DDBJ whole genome shotgun (WGS) entry which is preliminary data.</text>
</comment>